<keyword evidence="3" id="KW-1185">Reference proteome</keyword>
<accession>A0AAV3YAR5</accession>
<name>A0AAV3YAR5_9GAST</name>
<dbReference type="AlphaFoldDB" id="A0AAV3YAR5"/>
<reference evidence="2 3" key="1">
    <citation type="journal article" date="2021" name="Elife">
        <title>Chloroplast acquisition without the gene transfer in kleptoplastic sea slugs, Plakobranchus ocellatus.</title>
        <authorList>
            <person name="Maeda T."/>
            <person name="Takahashi S."/>
            <person name="Yoshida T."/>
            <person name="Shimamura S."/>
            <person name="Takaki Y."/>
            <person name="Nagai Y."/>
            <person name="Toyoda A."/>
            <person name="Suzuki Y."/>
            <person name="Arimoto A."/>
            <person name="Ishii H."/>
            <person name="Satoh N."/>
            <person name="Nishiyama T."/>
            <person name="Hasebe M."/>
            <person name="Maruyama T."/>
            <person name="Minagawa J."/>
            <person name="Obokata J."/>
            <person name="Shigenobu S."/>
        </authorList>
    </citation>
    <scope>NUCLEOTIDE SEQUENCE [LARGE SCALE GENOMIC DNA]</scope>
</reference>
<evidence type="ECO:0000313" key="2">
    <source>
        <dbReference type="EMBL" id="GFN79874.1"/>
    </source>
</evidence>
<feature type="region of interest" description="Disordered" evidence="1">
    <location>
        <begin position="271"/>
        <end position="297"/>
    </location>
</feature>
<feature type="region of interest" description="Disordered" evidence="1">
    <location>
        <begin position="455"/>
        <end position="502"/>
    </location>
</feature>
<comment type="caution">
    <text evidence="2">The sequence shown here is derived from an EMBL/GenBank/DDBJ whole genome shotgun (WGS) entry which is preliminary data.</text>
</comment>
<evidence type="ECO:0000256" key="1">
    <source>
        <dbReference type="SAM" id="MobiDB-lite"/>
    </source>
</evidence>
<dbReference type="EMBL" id="BLXT01000744">
    <property type="protein sequence ID" value="GFN79874.1"/>
    <property type="molecule type" value="Genomic_DNA"/>
</dbReference>
<feature type="compositionally biased region" description="Polar residues" evidence="1">
    <location>
        <begin position="271"/>
        <end position="289"/>
    </location>
</feature>
<sequence length="547" mass="62826">MHSCIHRSLYRGDNSAQTMRRLYKLTGTSNELLAYKKNVSEEVKLREALTSLNFRWTLTKDAIRQDVGKVQTDLRQLRRSTGHSIEALPPTPFRIMPRKCSILPSIPPGKGFESASAVPPEFHYILDEVCDEENDNTDHVNVDGAVQIIPSHTSTDKESIHAIREKHLAVVDEPGRSVTFYEPPSSVDCKNNLHKKPGQENVLKEDKNCLAIDDSFNFLPSTNHHNISSVVDALNRNLLKVPDWEKTIPKCLKLHSSDDNRFRFSKTPLSTAGSFERSQSSSDSGFSANEDSRREQFVSPVGKQIMSVLNEGEWKRREYVRKTSFVGFDTWPISATTGQPFGNTLSKNTSGHIHHNLGDSGRGWKGEPRAYRDARARCWTCMDRFRQNAAFHRERLRVERENKPANLGEGYASQRRPVSSDTDRLEVNLSEEVLEFQDDEEQAPVLTSRRNVKRKGYSRRRMNELAEPRKGTKRKTLLSKRQISKELDSLTERHDHPRLTDRERERLRMLESKIRTFLATVIQDQRPASMVHIPQREDIMRVDISHH</sequence>
<gene>
    <name evidence="2" type="ORF">PoB_000638000</name>
</gene>
<evidence type="ECO:0000313" key="3">
    <source>
        <dbReference type="Proteomes" id="UP000735302"/>
    </source>
</evidence>
<protein>
    <submittedName>
        <fullName evidence="2">Uncharacterized protein</fullName>
    </submittedName>
</protein>
<proteinExistence type="predicted"/>
<feature type="compositionally biased region" description="Basic and acidic residues" evidence="1">
    <location>
        <begin position="461"/>
        <end position="470"/>
    </location>
</feature>
<organism evidence="2 3">
    <name type="scientific">Plakobranchus ocellatus</name>
    <dbReference type="NCBI Taxonomy" id="259542"/>
    <lineage>
        <taxon>Eukaryota</taxon>
        <taxon>Metazoa</taxon>
        <taxon>Spiralia</taxon>
        <taxon>Lophotrochozoa</taxon>
        <taxon>Mollusca</taxon>
        <taxon>Gastropoda</taxon>
        <taxon>Heterobranchia</taxon>
        <taxon>Euthyneura</taxon>
        <taxon>Panpulmonata</taxon>
        <taxon>Sacoglossa</taxon>
        <taxon>Placobranchoidea</taxon>
        <taxon>Plakobranchidae</taxon>
        <taxon>Plakobranchus</taxon>
    </lineage>
</organism>
<dbReference type="Proteomes" id="UP000735302">
    <property type="component" value="Unassembled WGS sequence"/>
</dbReference>
<feature type="region of interest" description="Disordered" evidence="1">
    <location>
        <begin position="404"/>
        <end position="423"/>
    </location>
</feature>
<feature type="compositionally biased region" description="Basic and acidic residues" evidence="1">
    <location>
        <begin position="483"/>
        <end position="502"/>
    </location>
</feature>